<dbReference type="Proteomes" id="UP001182991">
    <property type="component" value="Unassembled WGS sequence"/>
</dbReference>
<dbReference type="PROSITE" id="PS51645">
    <property type="entry name" value="PHR_CRY_ALPHA_BETA"/>
    <property type="match status" value="1"/>
</dbReference>
<dbReference type="SUPFAM" id="SSF52425">
    <property type="entry name" value="Cryptochrome/photolyase, N-terminal domain"/>
    <property type="match status" value="1"/>
</dbReference>
<dbReference type="PANTHER" id="PTHR11455:SF22">
    <property type="entry name" value="CRYPTOCHROME DASH"/>
    <property type="match status" value="1"/>
</dbReference>
<dbReference type="PRINTS" id="PR00147">
    <property type="entry name" value="DNAPHOTLYASE"/>
</dbReference>
<dbReference type="Gene3D" id="1.25.40.80">
    <property type="match status" value="1"/>
</dbReference>
<evidence type="ECO:0000256" key="2">
    <source>
        <dbReference type="ARBA" id="ARBA00017881"/>
    </source>
</evidence>
<dbReference type="Pfam" id="PF03441">
    <property type="entry name" value="FAD_binding_7"/>
    <property type="match status" value="1"/>
</dbReference>
<sequence length="463" mass="54938">MKQECNILWFKNDLRLHDNESLCKAIADGLPVLPIFIFDSRLYDDLDLGFRKAGYNRFHFLRETVLELKENLKAIGGNLHIQYGIPEEIIPKLVEEYNVTRIYAEDEYAYEELQVLDALKHRLPKSCELHLTWGKTLYHIDDIPYAIEDIPKTSKTYRIHTGKTTEVRAPFLAPESISTIDDFPESHIPDFSTFNFKEDSELELYVKSGEKAALERLHHYTFETQQLTSYRWTRNRSLGMDYSSKFSPYLAVGAISPRLIFQKVKQYEELIKKNQSTWWLVFELVWRDYFTFRGMNVGNKMFKTEGFKGKGKDWENNKNLFQRWCDGQTGLPFIDAHMRQLNKTGFMSNRGRVNCASFLVYDYKVDWTWGAAYFENKLIDYDVSANWMNWHYQAYEIWYTNPIHQSLKYNSKEFIQKYVSELSAIDDNTIYLPWEYNIKAYPKPQEILGKWTRSINKIKKTME</sequence>
<evidence type="ECO:0000256" key="4">
    <source>
        <dbReference type="ARBA" id="ARBA00022827"/>
    </source>
</evidence>
<dbReference type="InterPro" id="IPR005101">
    <property type="entry name" value="Cryptochr/Photolyase_FAD-bd"/>
</dbReference>
<comment type="function">
    <text evidence="6">May have a photoreceptor function.</text>
</comment>
<dbReference type="InterPro" id="IPR006050">
    <property type="entry name" value="DNA_photolyase_N"/>
</dbReference>
<dbReference type="InterPro" id="IPR036134">
    <property type="entry name" value="Crypto/Photolyase_FAD-like_sf"/>
</dbReference>
<evidence type="ECO:0000313" key="9">
    <source>
        <dbReference type="Proteomes" id="UP001182991"/>
    </source>
</evidence>
<evidence type="ECO:0000259" key="7">
    <source>
        <dbReference type="PROSITE" id="PS51645"/>
    </source>
</evidence>
<protein>
    <recommendedName>
        <fullName evidence="2 6">Cryptochrome DASH</fullName>
    </recommendedName>
</protein>
<comment type="similarity">
    <text evidence="1 6">Belongs to the DNA photolyase class-1 family.</text>
</comment>
<dbReference type="Gene3D" id="1.10.579.10">
    <property type="entry name" value="DNA Cyclobutane Dipyrimidine Photolyase, subunit A, domain 3"/>
    <property type="match status" value="1"/>
</dbReference>
<dbReference type="InterPro" id="IPR014133">
    <property type="entry name" value="Cry_DASH"/>
</dbReference>
<evidence type="ECO:0000256" key="3">
    <source>
        <dbReference type="ARBA" id="ARBA00022630"/>
    </source>
</evidence>
<evidence type="ECO:0000256" key="6">
    <source>
        <dbReference type="RuleBase" id="RU367151"/>
    </source>
</evidence>
<keyword evidence="5 6" id="KW-0157">Chromophore</keyword>
<dbReference type="SUPFAM" id="SSF48173">
    <property type="entry name" value="Cryptochrome/photolyase FAD-binding domain"/>
    <property type="match status" value="1"/>
</dbReference>
<feature type="domain" description="Photolyase/cryptochrome alpha/beta" evidence="7">
    <location>
        <begin position="4"/>
        <end position="137"/>
    </location>
</feature>
<dbReference type="NCBIfam" id="TIGR02765">
    <property type="entry name" value="crypto_DASH"/>
    <property type="match status" value="1"/>
</dbReference>
<dbReference type="InterPro" id="IPR014729">
    <property type="entry name" value="Rossmann-like_a/b/a_fold"/>
</dbReference>
<reference evidence="9" key="1">
    <citation type="submission" date="2023-07" db="EMBL/GenBank/DDBJ databases">
        <title>Isolating and identifying novel microbial strains from the Mariana Trench.</title>
        <authorList>
            <person name="Fu H."/>
        </authorList>
    </citation>
    <scope>NUCLEOTIDE SEQUENCE [LARGE SCALE GENOMIC DNA]</scope>
    <source>
        <strain evidence="9">T-y2</strain>
    </source>
</reference>
<evidence type="ECO:0000313" key="8">
    <source>
        <dbReference type="EMBL" id="MDT0293017.1"/>
    </source>
</evidence>
<comment type="cofactor">
    <cofactor evidence="6">
        <name>(6R)-5,10-methylene-5,6,7,8-tetrahydrofolate</name>
        <dbReference type="ChEBI" id="CHEBI:15636"/>
    </cofactor>
    <text evidence="6">Binds 1 5,10-methenyltetrahydrofolate (MTHF) per subunit.</text>
</comment>
<name>A0ABU2KE79_9FLAO</name>
<dbReference type="InterPro" id="IPR002081">
    <property type="entry name" value="Cryptochrome/DNA_photolyase_1"/>
</dbReference>
<evidence type="ECO:0000256" key="5">
    <source>
        <dbReference type="ARBA" id="ARBA00022991"/>
    </source>
</evidence>
<dbReference type="Pfam" id="PF00875">
    <property type="entry name" value="DNA_photolyase"/>
    <property type="match status" value="1"/>
</dbReference>
<evidence type="ECO:0000256" key="1">
    <source>
        <dbReference type="ARBA" id="ARBA00005862"/>
    </source>
</evidence>
<accession>A0ABU2KE79</accession>
<dbReference type="PANTHER" id="PTHR11455">
    <property type="entry name" value="CRYPTOCHROME"/>
    <property type="match status" value="1"/>
</dbReference>
<gene>
    <name evidence="8" type="ORF">RLT85_00030</name>
</gene>
<keyword evidence="9" id="KW-1185">Reference proteome</keyword>
<dbReference type="EMBL" id="JAVRBG010000001">
    <property type="protein sequence ID" value="MDT0293017.1"/>
    <property type="molecule type" value="Genomic_DNA"/>
</dbReference>
<keyword evidence="3 6" id="KW-0285">Flavoprotein</keyword>
<keyword evidence="4 6" id="KW-0274">FAD</keyword>
<dbReference type="Gene3D" id="3.40.50.620">
    <property type="entry name" value="HUPs"/>
    <property type="match status" value="1"/>
</dbReference>
<dbReference type="RefSeq" id="WP_311399995.1">
    <property type="nucleotide sequence ID" value="NZ_JAVRBG010000001.1"/>
</dbReference>
<comment type="cofactor">
    <cofactor evidence="6">
        <name>FAD</name>
        <dbReference type="ChEBI" id="CHEBI:57692"/>
    </cofactor>
    <text evidence="6">Binds 1 FAD per subunit.</text>
</comment>
<dbReference type="InterPro" id="IPR036155">
    <property type="entry name" value="Crypto/Photolyase_N_sf"/>
</dbReference>
<proteinExistence type="inferred from homology"/>
<organism evidence="8 9">
    <name type="scientific">Mesonia ostreae</name>
    <dbReference type="NCBI Taxonomy" id="861110"/>
    <lineage>
        <taxon>Bacteria</taxon>
        <taxon>Pseudomonadati</taxon>
        <taxon>Bacteroidota</taxon>
        <taxon>Flavobacteriia</taxon>
        <taxon>Flavobacteriales</taxon>
        <taxon>Flavobacteriaceae</taxon>
        <taxon>Mesonia</taxon>
    </lineage>
</organism>
<comment type="caution">
    <text evidence="8">The sequence shown here is derived from an EMBL/GenBank/DDBJ whole genome shotgun (WGS) entry which is preliminary data.</text>
</comment>